<name>X0YBF1_9ZZZZ</name>
<proteinExistence type="predicted"/>
<sequence>DLWAYVLDNVGSVKDGNDGTTVLLPSPSWKGKLPEGIDRAVRGESEFLGTLTRAQIIGGEEDMARVKQIQQSYKLQPLSDYLGTEAPAAAPAIDWPAWVENDEMTEKYWSYVAFMLPFTTPHPDDQSMYEKMASLGLERGVAWEPEKLDPAIRQALKDGIGDARAELKKLSQGKVEPSKFAGARNTLNPTYLDRAMSVYMGIFINVAEQSVYFSLPVDADGKPFDGGKYNYTLEMSKDQ</sequence>
<organism evidence="2">
    <name type="scientific">marine sediment metagenome</name>
    <dbReference type="NCBI Taxonomy" id="412755"/>
    <lineage>
        <taxon>unclassified sequences</taxon>
        <taxon>metagenomes</taxon>
        <taxon>ecological metagenomes</taxon>
    </lineage>
</organism>
<dbReference type="AlphaFoldDB" id="X0YBF1"/>
<feature type="non-terminal residue" evidence="2">
    <location>
        <position position="239"/>
    </location>
</feature>
<evidence type="ECO:0000313" key="2">
    <source>
        <dbReference type="EMBL" id="GAG46028.1"/>
    </source>
</evidence>
<comment type="caution">
    <text evidence="2">The sequence shown here is derived from an EMBL/GenBank/DDBJ whole genome shotgun (WGS) entry which is preliminary data.</text>
</comment>
<feature type="domain" description="DUF1254" evidence="1">
    <location>
        <begin position="1"/>
        <end position="77"/>
    </location>
</feature>
<reference evidence="2" key="1">
    <citation type="journal article" date="2014" name="Front. Microbiol.">
        <title>High frequency of phylogenetically diverse reductive dehalogenase-homologous genes in deep subseafloor sedimentary metagenomes.</title>
        <authorList>
            <person name="Kawai M."/>
            <person name="Futagami T."/>
            <person name="Toyoda A."/>
            <person name="Takaki Y."/>
            <person name="Nishi S."/>
            <person name="Hori S."/>
            <person name="Arai W."/>
            <person name="Tsubouchi T."/>
            <person name="Morono Y."/>
            <person name="Uchiyama I."/>
            <person name="Ito T."/>
            <person name="Fujiyama A."/>
            <person name="Inagaki F."/>
            <person name="Takami H."/>
        </authorList>
    </citation>
    <scope>NUCLEOTIDE SEQUENCE</scope>
    <source>
        <strain evidence="2">Expedition CK06-06</strain>
    </source>
</reference>
<dbReference type="InterPro" id="IPR037050">
    <property type="entry name" value="DUF1254_sf"/>
</dbReference>
<protein>
    <recommendedName>
        <fullName evidence="1">DUF1254 domain-containing protein</fullName>
    </recommendedName>
</protein>
<dbReference type="EMBL" id="BARS01050184">
    <property type="protein sequence ID" value="GAG46028.1"/>
    <property type="molecule type" value="Genomic_DNA"/>
</dbReference>
<feature type="non-terminal residue" evidence="2">
    <location>
        <position position="1"/>
    </location>
</feature>
<dbReference type="PANTHER" id="PTHR36509">
    <property type="entry name" value="BLL3101 PROTEIN"/>
    <property type="match status" value="1"/>
</dbReference>
<dbReference type="InterPro" id="IPR010679">
    <property type="entry name" value="DUF1254"/>
</dbReference>
<dbReference type="PANTHER" id="PTHR36509:SF2">
    <property type="entry name" value="BLL3101 PROTEIN"/>
    <property type="match status" value="1"/>
</dbReference>
<evidence type="ECO:0000259" key="1">
    <source>
        <dbReference type="Pfam" id="PF06863"/>
    </source>
</evidence>
<dbReference type="SUPFAM" id="SSF160935">
    <property type="entry name" value="VPA0735-like"/>
    <property type="match status" value="1"/>
</dbReference>
<gene>
    <name evidence="2" type="ORF">S01H1_74962</name>
</gene>
<accession>X0YBF1</accession>
<dbReference type="Gene3D" id="2.60.40.1610">
    <property type="entry name" value="Domain of unknown function DUF1254"/>
    <property type="match status" value="1"/>
</dbReference>
<dbReference type="Pfam" id="PF06863">
    <property type="entry name" value="DUF1254"/>
    <property type="match status" value="1"/>
</dbReference>